<dbReference type="InterPro" id="IPR003342">
    <property type="entry name" value="ArnT-like_N"/>
</dbReference>
<dbReference type="Proteomes" id="UP000599688">
    <property type="component" value="Unassembled WGS sequence"/>
</dbReference>
<dbReference type="PANTHER" id="PTHR33908">
    <property type="entry name" value="MANNOSYLTRANSFERASE YKCB-RELATED"/>
    <property type="match status" value="1"/>
</dbReference>
<accession>A0A916ZP56</accession>
<reference evidence="10 11" key="1">
    <citation type="journal article" date="2014" name="Int. J. Syst. Evol. Microbiol.">
        <title>Complete genome sequence of Corynebacterium casei LMG S-19264T (=DSM 44701T), isolated from a smear-ripened cheese.</title>
        <authorList>
            <consortium name="US DOE Joint Genome Institute (JGI-PGF)"/>
            <person name="Walter F."/>
            <person name="Albersmeier A."/>
            <person name="Kalinowski J."/>
            <person name="Ruckert C."/>
        </authorList>
    </citation>
    <scope>NUCLEOTIDE SEQUENCE [LARGE SCALE GENOMIC DNA]</scope>
    <source>
        <strain evidence="10 11">CGMCC 1.12925</strain>
    </source>
</reference>
<dbReference type="AlphaFoldDB" id="A0A916ZP56"/>
<feature type="transmembrane region" description="Helical" evidence="8">
    <location>
        <begin position="356"/>
        <end position="377"/>
    </location>
</feature>
<protein>
    <submittedName>
        <fullName evidence="10">Phospholipid carrier-dependent glycosyltransferase</fullName>
    </submittedName>
</protein>
<proteinExistence type="predicted"/>
<dbReference type="EMBL" id="BMGL01000003">
    <property type="protein sequence ID" value="GGE07335.1"/>
    <property type="molecule type" value="Genomic_DNA"/>
</dbReference>
<organism evidence="10 11">
    <name type="scientific">Psychroflexus salis</name>
    <dbReference type="NCBI Taxonomy" id="1526574"/>
    <lineage>
        <taxon>Bacteria</taxon>
        <taxon>Pseudomonadati</taxon>
        <taxon>Bacteroidota</taxon>
        <taxon>Flavobacteriia</taxon>
        <taxon>Flavobacteriales</taxon>
        <taxon>Flavobacteriaceae</taxon>
        <taxon>Psychroflexus</taxon>
    </lineage>
</organism>
<evidence type="ECO:0000256" key="6">
    <source>
        <dbReference type="ARBA" id="ARBA00022989"/>
    </source>
</evidence>
<keyword evidence="4" id="KW-0808">Transferase</keyword>
<gene>
    <name evidence="10" type="ORF">GCM10010831_06050</name>
</gene>
<evidence type="ECO:0000313" key="11">
    <source>
        <dbReference type="Proteomes" id="UP000599688"/>
    </source>
</evidence>
<evidence type="ECO:0000256" key="8">
    <source>
        <dbReference type="SAM" id="Phobius"/>
    </source>
</evidence>
<keyword evidence="11" id="KW-1185">Reference proteome</keyword>
<feature type="transmembrane region" description="Helical" evidence="8">
    <location>
        <begin position="12"/>
        <end position="31"/>
    </location>
</feature>
<dbReference type="Pfam" id="PF02366">
    <property type="entry name" value="PMT"/>
    <property type="match status" value="1"/>
</dbReference>
<dbReference type="GO" id="GO:0005886">
    <property type="term" value="C:plasma membrane"/>
    <property type="evidence" value="ECO:0007669"/>
    <property type="project" value="UniProtKB-SubCell"/>
</dbReference>
<evidence type="ECO:0000259" key="9">
    <source>
        <dbReference type="Pfam" id="PF02366"/>
    </source>
</evidence>
<keyword evidence="6 8" id="KW-1133">Transmembrane helix</keyword>
<dbReference type="GO" id="GO:0000030">
    <property type="term" value="F:mannosyltransferase activity"/>
    <property type="evidence" value="ECO:0007669"/>
    <property type="project" value="InterPro"/>
</dbReference>
<feature type="transmembrane region" description="Helical" evidence="8">
    <location>
        <begin position="114"/>
        <end position="140"/>
    </location>
</feature>
<dbReference type="GO" id="GO:0016763">
    <property type="term" value="F:pentosyltransferase activity"/>
    <property type="evidence" value="ECO:0007669"/>
    <property type="project" value="TreeGrafter"/>
</dbReference>
<evidence type="ECO:0000256" key="1">
    <source>
        <dbReference type="ARBA" id="ARBA00004651"/>
    </source>
</evidence>
<feature type="transmembrane region" description="Helical" evidence="8">
    <location>
        <begin position="303"/>
        <end position="319"/>
    </location>
</feature>
<dbReference type="PANTHER" id="PTHR33908:SF3">
    <property type="entry name" value="UNDECAPRENYL PHOSPHATE-ALPHA-4-AMINO-4-DEOXY-L-ARABINOSE ARABINOSYL TRANSFERASE"/>
    <property type="match status" value="1"/>
</dbReference>
<dbReference type="InterPro" id="IPR050297">
    <property type="entry name" value="LipidA_mod_glycosyltrf_83"/>
</dbReference>
<evidence type="ECO:0000313" key="10">
    <source>
        <dbReference type="EMBL" id="GGE07335.1"/>
    </source>
</evidence>
<name>A0A916ZP56_9FLAO</name>
<dbReference type="GO" id="GO:0010041">
    <property type="term" value="P:response to iron(III) ion"/>
    <property type="evidence" value="ECO:0007669"/>
    <property type="project" value="TreeGrafter"/>
</dbReference>
<dbReference type="RefSeq" id="WP_188405295.1">
    <property type="nucleotide sequence ID" value="NZ_BMGL01000003.1"/>
</dbReference>
<feature type="domain" description="ArnT-like N-terminal" evidence="9">
    <location>
        <begin position="31"/>
        <end position="236"/>
    </location>
</feature>
<evidence type="ECO:0000256" key="2">
    <source>
        <dbReference type="ARBA" id="ARBA00022475"/>
    </source>
</evidence>
<feature type="transmembrane region" description="Helical" evidence="8">
    <location>
        <begin position="205"/>
        <end position="224"/>
    </location>
</feature>
<keyword evidence="7 8" id="KW-0472">Membrane</keyword>
<feature type="transmembrane region" description="Helical" evidence="8">
    <location>
        <begin position="264"/>
        <end position="283"/>
    </location>
</feature>
<feature type="transmembrane region" description="Helical" evidence="8">
    <location>
        <begin position="160"/>
        <end position="193"/>
    </location>
</feature>
<sequence length="470" mass="54885">MNKFLKKNQYSITIIIIIVIRLFLNAILPLMDKTEARYAEIARIMFETGNWIIPQIDYGVPFWAKPPLSIWLNALSFHVFGVNEFAVRFPSFLLSLLIWLVLSKLIYSKNEKLILGLVLFTLPQFLLHAGVVSTDMTLLFSICLVMVGFYKQITFSKKTYWGFLIFIGFGLGLLAKGPIVFVLTLPVLFLWVLWFNQWKSLWKKIPILSGILITFLIAVPWYYLAEKATPGFIDYFIVGEHLKRFVDASWDGDKYGFAKQQPMGIIWLFLILFSLPWIAFLLFRSLKRFKLKTIIKRVSSKKYVLYLVLWLVWTPLFFTSSKSLIHTYMLPCTLPLALLVVHFWKYFSKSKTNISIAFSLPLLAFLLGIVALNFSLFKTYANSDKYLVKNNIDKKLFYLQEKTYSSQFYSQGNINVISANDFKTKNYPDEDFLLLVRKKILKRQKNLDLSNFQKIEESNQSVLYKFITHN</sequence>
<feature type="transmembrane region" description="Helical" evidence="8">
    <location>
        <begin position="85"/>
        <end position="102"/>
    </location>
</feature>
<evidence type="ECO:0000256" key="5">
    <source>
        <dbReference type="ARBA" id="ARBA00022692"/>
    </source>
</evidence>
<feature type="transmembrane region" description="Helical" evidence="8">
    <location>
        <begin position="325"/>
        <end position="344"/>
    </location>
</feature>
<keyword evidence="2" id="KW-1003">Cell membrane</keyword>
<evidence type="ECO:0000256" key="3">
    <source>
        <dbReference type="ARBA" id="ARBA00022676"/>
    </source>
</evidence>
<evidence type="ECO:0000256" key="4">
    <source>
        <dbReference type="ARBA" id="ARBA00022679"/>
    </source>
</evidence>
<dbReference type="GO" id="GO:0009103">
    <property type="term" value="P:lipopolysaccharide biosynthetic process"/>
    <property type="evidence" value="ECO:0007669"/>
    <property type="project" value="UniProtKB-ARBA"/>
</dbReference>
<evidence type="ECO:0000256" key="7">
    <source>
        <dbReference type="ARBA" id="ARBA00023136"/>
    </source>
</evidence>
<comment type="caution">
    <text evidence="10">The sequence shown here is derived from an EMBL/GenBank/DDBJ whole genome shotgun (WGS) entry which is preliminary data.</text>
</comment>
<keyword evidence="3" id="KW-0328">Glycosyltransferase</keyword>
<dbReference type="GO" id="GO:0006493">
    <property type="term" value="P:protein O-linked glycosylation"/>
    <property type="evidence" value="ECO:0007669"/>
    <property type="project" value="InterPro"/>
</dbReference>
<comment type="subcellular location">
    <subcellularLocation>
        <location evidence="1">Cell membrane</location>
        <topology evidence="1">Multi-pass membrane protein</topology>
    </subcellularLocation>
</comment>
<keyword evidence="5 8" id="KW-0812">Transmembrane</keyword>